<protein>
    <recommendedName>
        <fullName evidence="6">Gas vesicle protein</fullName>
    </recommendedName>
</protein>
<name>A0ABP6GC77_9ACTN</name>
<evidence type="ECO:0000313" key="5">
    <source>
        <dbReference type="Proteomes" id="UP001501842"/>
    </source>
</evidence>
<reference evidence="5" key="1">
    <citation type="journal article" date="2019" name="Int. J. Syst. Evol. Microbiol.">
        <title>The Global Catalogue of Microorganisms (GCM) 10K type strain sequencing project: providing services to taxonomists for standard genome sequencing and annotation.</title>
        <authorList>
            <consortium name="The Broad Institute Genomics Platform"/>
            <consortium name="The Broad Institute Genome Sequencing Center for Infectious Disease"/>
            <person name="Wu L."/>
            <person name="Ma J."/>
        </authorList>
    </citation>
    <scope>NUCLEOTIDE SEQUENCE [LARGE SCALE GENOMIC DNA]</scope>
    <source>
        <strain evidence="5">JCM 8201</strain>
    </source>
</reference>
<gene>
    <name evidence="4" type="ORF">GCM10010439_06860</name>
</gene>
<dbReference type="Pfam" id="PF00741">
    <property type="entry name" value="Gas_vesicle"/>
    <property type="match status" value="1"/>
</dbReference>
<keyword evidence="5" id="KW-1185">Reference proteome</keyword>
<dbReference type="InterPro" id="IPR050530">
    <property type="entry name" value="GvpA"/>
</dbReference>
<comment type="similarity">
    <text evidence="3">Belongs to the gas vesicle GvpA family.</text>
</comment>
<dbReference type="Proteomes" id="UP001501842">
    <property type="component" value="Unassembled WGS sequence"/>
</dbReference>
<evidence type="ECO:0000256" key="2">
    <source>
        <dbReference type="ARBA" id="ARBA00035108"/>
    </source>
</evidence>
<comment type="subcellular location">
    <subcellularLocation>
        <location evidence="2">Gas vesicle</location>
    </subcellularLocation>
</comment>
<organism evidence="4 5">
    <name type="scientific">Actinocorallia aurantiaca</name>
    <dbReference type="NCBI Taxonomy" id="46204"/>
    <lineage>
        <taxon>Bacteria</taxon>
        <taxon>Bacillati</taxon>
        <taxon>Actinomycetota</taxon>
        <taxon>Actinomycetes</taxon>
        <taxon>Streptosporangiales</taxon>
        <taxon>Thermomonosporaceae</taxon>
        <taxon>Actinocorallia</taxon>
    </lineage>
</organism>
<accession>A0ABP6GC77</accession>
<sequence>MAGVVEERPGLRTTGPARGQPVALVDLLDRLLAGGVVITGDITISIADVDLVHISLRAVIASIRPEMARILDEDTAP</sequence>
<proteinExistence type="inferred from homology"/>
<evidence type="ECO:0008006" key="6">
    <source>
        <dbReference type="Google" id="ProtNLM"/>
    </source>
</evidence>
<evidence type="ECO:0000256" key="3">
    <source>
        <dbReference type="ARBA" id="ARBA00035646"/>
    </source>
</evidence>
<keyword evidence="1" id="KW-0304">Gas vesicle</keyword>
<dbReference type="InterPro" id="IPR000638">
    <property type="entry name" value="Gas-vesicle_GvpA-like"/>
</dbReference>
<evidence type="ECO:0000313" key="4">
    <source>
        <dbReference type="EMBL" id="GAA2719981.1"/>
    </source>
</evidence>
<evidence type="ECO:0000256" key="1">
    <source>
        <dbReference type="ARBA" id="ARBA00022987"/>
    </source>
</evidence>
<dbReference type="EMBL" id="BAAATZ010000003">
    <property type="protein sequence ID" value="GAA2719981.1"/>
    <property type="molecule type" value="Genomic_DNA"/>
</dbReference>
<dbReference type="PANTHER" id="PTHR35344">
    <property type="entry name" value="GAS VESICLE STRUCTURAL PROTEIN 2-RELATED"/>
    <property type="match status" value="1"/>
</dbReference>
<dbReference type="PANTHER" id="PTHR35344:SF4">
    <property type="entry name" value="GAS VESICLE PROTEIN A1"/>
    <property type="match status" value="1"/>
</dbReference>
<dbReference type="RefSeq" id="WP_344448629.1">
    <property type="nucleotide sequence ID" value="NZ_BAAATZ010000003.1"/>
</dbReference>
<comment type="caution">
    <text evidence="4">The sequence shown here is derived from an EMBL/GenBank/DDBJ whole genome shotgun (WGS) entry which is preliminary data.</text>
</comment>